<dbReference type="NCBIfam" id="TIGR00026">
    <property type="entry name" value="hi_GC_TIGR00026"/>
    <property type="match status" value="1"/>
</dbReference>
<name>A0A848KMA1_9NOCA</name>
<keyword evidence="2" id="KW-1185">Reference proteome</keyword>
<proteinExistence type="predicted"/>
<reference evidence="1 2" key="1">
    <citation type="submission" date="2019-05" db="EMBL/GenBank/DDBJ databases">
        <authorList>
            <person name="Lee S.D."/>
        </authorList>
    </citation>
    <scope>NUCLEOTIDE SEQUENCE [LARGE SCALE GENOMIC DNA]</scope>
    <source>
        <strain evidence="1 2">YC2-7</strain>
    </source>
</reference>
<gene>
    <name evidence="1" type="ORF">FGL95_28920</name>
</gene>
<dbReference type="RefSeq" id="WP_169593980.1">
    <property type="nucleotide sequence ID" value="NZ_VCQU01000014.1"/>
</dbReference>
<evidence type="ECO:0000313" key="1">
    <source>
        <dbReference type="EMBL" id="NMN99058.1"/>
    </source>
</evidence>
<sequence length="173" mass="19339">MHEHKTSSLTQSIAMRASALLRVRWVVRGPVWLYRARLGFLFGSRMLMLEHIGRSSGLRRHVVLEIVAHPATDIYVVASGFGAQAQWYRNIRANPQVRIYLGSRNPVAAVAHILTGEESAAALASYATAHPRAWRTLKPVFESTLGARIGDRGTTLPLVGLQLRDPPREQRRQ</sequence>
<dbReference type="InterPro" id="IPR004378">
    <property type="entry name" value="F420H2_quin_Rdtase"/>
</dbReference>
<protein>
    <submittedName>
        <fullName evidence="1">Nitroreductase family deazaflavin-dependent oxidoreductase</fullName>
    </submittedName>
</protein>
<accession>A0A848KMA1</accession>
<reference evidence="1 2" key="2">
    <citation type="submission" date="2020-06" db="EMBL/GenBank/DDBJ databases">
        <title>Antribacter stalactiti gen. nov., sp. nov., a new member of the family Nacardiaceae isolated from a cave.</title>
        <authorList>
            <person name="Kim I.S."/>
        </authorList>
    </citation>
    <scope>NUCLEOTIDE SEQUENCE [LARGE SCALE GENOMIC DNA]</scope>
    <source>
        <strain evidence="1 2">YC2-7</strain>
    </source>
</reference>
<organism evidence="1 2">
    <name type="scientific">Antrihabitans stalactiti</name>
    <dbReference type="NCBI Taxonomy" id="2584121"/>
    <lineage>
        <taxon>Bacteria</taxon>
        <taxon>Bacillati</taxon>
        <taxon>Actinomycetota</taxon>
        <taxon>Actinomycetes</taxon>
        <taxon>Mycobacteriales</taxon>
        <taxon>Nocardiaceae</taxon>
        <taxon>Antrihabitans</taxon>
    </lineage>
</organism>
<dbReference type="GO" id="GO:0016491">
    <property type="term" value="F:oxidoreductase activity"/>
    <property type="evidence" value="ECO:0007669"/>
    <property type="project" value="InterPro"/>
</dbReference>
<dbReference type="Proteomes" id="UP000535543">
    <property type="component" value="Unassembled WGS sequence"/>
</dbReference>
<dbReference type="Gene3D" id="2.30.110.10">
    <property type="entry name" value="Electron Transport, Fmn-binding Protein, Chain A"/>
    <property type="match status" value="1"/>
</dbReference>
<dbReference type="AlphaFoldDB" id="A0A848KMA1"/>
<dbReference type="Pfam" id="PF04075">
    <property type="entry name" value="F420H2_quin_red"/>
    <property type="match status" value="1"/>
</dbReference>
<comment type="caution">
    <text evidence="1">The sequence shown here is derived from an EMBL/GenBank/DDBJ whole genome shotgun (WGS) entry which is preliminary data.</text>
</comment>
<dbReference type="SUPFAM" id="SSF50475">
    <property type="entry name" value="FMN-binding split barrel"/>
    <property type="match status" value="1"/>
</dbReference>
<dbReference type="EMBL" id="VCQU01000014">
    <property type="protein sequence ID" value="NMN99058.1"/>
    <property type="molecule type" value="Genomic_DNA"/>
</dbReference>
<dbReference type="InterPro" id="IPR012349">
    <property type="entry name" value="Split_barrel_FMN-bd"/>
</dbReference>
<evidence type="ECO:0000313" key="2">
    <source>
        <dbReference type="Proteomes" id="UP000535543"/>
    </source>
</evidence>